<comment type="caution">
    <text evidence="3">The sequence shown here is derived from an EMBL/GenBank/DDBJ whole genome shotgun (WGS) entry which is preliminary data.</text>
</comment>
<dbReference type="PANTHER" id="PTHR43818">
    <property type="entry name" value="BCDNA.GH03377"/>
    <property type="match status" value="1"/>
</dbReference>
<evidence type="ECO:0000313" key="4">
    <source>
        <dbReference type="Proteomes" id="UP001431776"/>
    </source>
</evidence>
<dbReference type="RefSeq" id="WP_349244076.1">
    <property type="nucleotide sequence ID" value="NZ_JASCXX010000006.1"/>
</dbReference>
<accession>A0AAW6TZ20</accession>
<dbReference type="EMBL" id="JASCXX010000006">
    <property type="protein sequence ID" value="MDI6448666.1"/>
    <property type="molecule type" value="Genomic_DNA"/>
</dbReference>
<dbReference type="InterPro" id="IPR050463">
    <property type="entry name" value="Gfo/Idh/MocA_oxidrdct_glycsds"/>
</dbReference>
<feature type="domain" description="Gfo/Idh/MocA-like oxidoreductase bacterial type C-terminal" evidence="2">
    <location>
        <begin position="346"/>
        <end position="413"/>
    </location>
</feature>
<dbReference type="SUPFAM" id="SSF55347">
    <property type="entry name" value="Glyceraldehyde-3-phosphate dehydrogenase-like, C-terminal domain"/>
    <property type="match status" value="1"/>
</dbReference>
<dbReference type="Gene3D" id="3.40.50.720">
    <property type="entry name" value="NAD(P)-binding Rossmann-like Domain"/>
    <property type="match status" value="1"/>
</dbReference>
<dbReference type="InterPro" id="IPR043906">
    <property type="entry name" value="Gfo/Idh/MocA_OxRdtase_bact_C"/>
</dbReference>
<dbReference type="GO" id="GO:0000166">
    <property type="term" value="F:nucleotide binding"/>
    <property type="evidence" value="ECO:0007669"/>
    <property type="project" value="InterPro"/>
</dbReference>
<gene>
    <name evidence="3" type="ORF">QJ522_06390</name>
</gene>
<feature type="domain" description="Gfo/Idh/MocA-like oxidoreductase N-terminal" evidence="1">
    <location>
        <begin position="57"/>
        <end position="174"/>
    </location>
</feature>
<organism evidence="3 4">
    <name type="scientific">Anaerobaca lacustris</name>
    <dbReference type="NCBI Taxonomy" id="3044600"/>
    <lineage>
        <taxon>Bacteria</taxon>
        <taxon>Pseudomonadati</taxon>
        <taxon>Planctomycetota</taxon>
        <taxon>Phycisphaerae</taxon>
        <taxon>Sedimentisphaerales</taxon>
        <taxon>Anaerobacaceae</taxon>
        <taxon>Anaerobaca</taxon>
    </lineage>
</organism>
<evidence type="ECO:0000259" key="1">
    <source>
        <dbReference type="Pfam" id="PF01408"/>
    </source>
</evidence>
<protein>
    <submittedName>
        <fullName evidence="3">Gfo/Idh/MocA family oxidoreductase</fullName>
    </submittedName>
</protein>
<reference evidence="3" key="1">
    <citation type="submission" date="2023-05" db="EMBL/GenBank/DDBJ databases">
        <title>Anaerotaeda fermentans gen. nov., sp. nov., a novel anaerobic planctomycete of the new family within the order Sedimentisphaerales isolated from Taman Peninsula, Russia.</title>
        <authorList>
            <person name="Khomyakova M.A."/>
            <person name="Merkel A.Y."/>
            <person name="Slobodkin A.I."/>
        </authorList>
    </citation>
    <scope>NUCLEOTIDE SEQUENCE</scope>
    <source>
        <strain evidence="3">M17dextr</strain>
    </source>
</reference>
<evidence type="ECO:0000259" key="2">
    <source>
        <dbReference type="Pfam" id="PF19051"/>
    </source>
</evidence>
<name>A0AAW6TZ20_9BACT</name>
<sequence length="414" mass="45826">MANQNSKPVKDRGTFHGRRAFLKATAASVTFPYLIPASAMGNAGATAPSNRIVMAGIGIGNMGRGDLGSFLGRDDVQYVAVCDVKRDVRDSQANRVNEKYGNKDCKAYRDFREVMVRGDIDAVHCATPDHWHAIIVIEACRNGKDIYCQKPETKTLREGKLMVDAARRYSRVVSGGSQRVLEDYRGIVDACWGGNKGIVKSINVNVGPLPTDCNKAGESVPDGFDWDMWLGPAPWAPYHPHRCSGSYSIDGTSWRSFKDYSGGGMTDWGAHHFGGATFAIDVRELEPEEVIFHNENGRKFATCRYPNGKLLHHNHPGRGNLDVEGTNEAGPVKPVPGYAGTGGIYGDFIDCVKTRSKPFRDIEYAVHTATVCHLFLIAYELERSLKWDTARQQFVNDDEANRLVDVARREPWVI</sequence>
<dbReference type="SUPFAM" id="SSF51735">
    <property type="entry name" value="NAD(P)-binding Rossmann-fold domains"/>
    <property type="match status" value="1"/>
</dbReference>
<proteinExistence type="predicted"/>
<feature type="domain" description="Gfo/Idh/MocA-like oxidoreductase bacterial type C-terminal" evidence="2">
    <location>
        <begin position="217"/>
        <end position="293"/>
    </location>
</feature>
<dbReference type="InterPro" id="IPR000683">
    <property type="entry name" value="Gfo/Idh/MocA-like_OxRdtase_N"/>
</dbReference>
<evidence type="ECO:0000313" key="3">
    <source>
        <dbReference type="EMBL" id="MDI6448666.1"/>
    </source>
</evidence>
<dbReference type="PROSITE" id="PS51318">
    <property type="entry name" value="TAT"/>
    <property type="match status" value="1"/>
</dbReference>
<dbReference type="Proteomes" id="UP001431776">
    <property type="component" value="Unassembled WGS sequence"/>
</dbReference>
<dbReference type="InterPro" id="IPR036291">
    <property type="entry name" value="NAD(P)-bd_dom_sf"/>
</dbReference>
<dbReference type="Pfam" id="PF01408">
    <property type="entry name" value="GFO_IDH_MocA"/>
    <property type="match status" value="1"/>
</dbReference>
<dbReference type="Pfam" id="PF19051">
    <property type="entry name" value="GFO_IDH_MocA_C2"/>
    <property type="match status" value="2"/>
</dbReference>
<dbReference type="AlphaFoldDB" id="A0AAW6TZ20"/>
<dbReference type="PANTHER" id="PTHR43818:SF5">
    <property type="entry name" value="OXIDOREDUCTASE FAMILY PROTEIN"/>
    <property type="match status" value="1"/>
</dbReference>
<dbReference type="InterPro" id="IPR006311">
    <property type="entry name" value="TAT_signal"/>
</dbReference>
<keyword evidence="4" id="KW-1185">Reference proteome</keyword>